<dbReference type="Gene3D" id="1.10.1220.10">
    <property type="entry name" value="Met repressor-like"/>
    <property type="match status" value="1"/>
</dbReference>
<evidence type="ECO:0000313" key="1">
    <source>
        <dbReference type="EMBL" id="ODS33591.1"/>
    </source>
</evidence>
<organism evidence="1 2">
    <name type="scientific">Candidatus Scalindua rubra</name>
    <dbReference type="NCBI Taxonomy" id="1872076"/>
    <lineage>
        <taxon>Bacteria</taxon>
        <taxon>Pseudomonadati</taxon>
        <taxon>Planctomycetota</taxon>
        <taxon>Candidatus Brocadiia</taxon>
        <taxon>Candidatus Brocadiales</taxon>
        <taxon>Candidatus Scalinduaceae</taxon>
        <taxon>Candidatus Scalindua</taxon>
    </lineage>
</organism>
<protein>
    <recommendedName>
        <fullName evidence="3">Ribbon-helix-helix protein CopG domain-containing protein</fullName>
    </recommendedName>
</protein>
<evidence type="ECO:0000313" key="2">
    <source>
        <dbReference type="Proteomes" id="UP000094056"/>
    </source>
</evidence>
<dbReference type="InterPro" id="IPR013321">
    <property type="entry name" value="Arc_rbn_hlx_hlx"/>
</dbReference>
<gene>
    <name evidence="1" type="ORF">SCARUB_01254</name>
</gene>
<comment type="caution">
    <text evidence="1">The sequence shown here is derived from an EMBL/GenBank/DDBJ whole genome shotgun (WGS) entry which is preliminary data.</text>
</comment>
<dbReference type="EMBL" id="MAYW01000024">
    <property type="protein sequence ID" value="ODS33591.1"/>
    <property type="molecule type" value="Genomic_DNA"/>
</dbReference>
<dbReference type="Proteomes" id="UP000094056">
    <property type="component" value="Unassembled WGS sequence"/>
</dbReference>
<dbReference type="AlphaFoldDB" id="A0A1E3XD77"/>
<accession>A0A1E3XD77</accession>
<reference evidence="1 2" key="1">
    <citation type="submission" date="2016-07" db="EMBL/GenBank/DDBJ databases">
        <title>Draft genome of Scalindua rubra, obtained from a brine-seawater interface in the Red Sea, sheds light on salt adaptation in anammox bacteria.</title>
        <authorList>
            <person name="Speth D.R."/>
            <person name="Lagkouvardos I."/>
            <person name="Wang Y."/>
            <person name="Qian P.-Y."/>
            <person name="Dutilh B.E."/>
            <person name="Jetten M.S."/>
        </authorList>
    </citation>
    <scope>NUCLEOTIDE SEQUENCE [LARGE SCALE GENOMIC DNA]</scope>
    <source>
        <strain evidence="1">BSI-1</strain>
    </source>
</reference>
<proteinExistence type="predicted"/>
<sequence length="77" mass="8773">MRVTVHIPDKLEKEIKKASKNESRSVSSLISEATEFYLKEKRKKKIGKKVLELAGKVKVAPDALEELHSGRRKDDRA</sequence>
<dbReference type="GO" id="GO:0006355">
    <property type="term" value="P:regulation of DNA-templated transcription"/>
    <property type="evidence" value="ECO:0007669"/>
    <property type="project" value="InterPro"/>
</dbReference>
<name>A0A1E3XD77_9BACT</name>
<evidence type="ECO:0008006" key="3">
    <source>
        <dbReference type="Google" id="ProtNLM"/>
    </source>
</evidence>